<dbReference type="PROSITE" id="PS50949">
    <property type="entry name" value="HTH_GNTR"/>
    <property type="match status" value="1"/>
</dbReference>
<dbReference type="SUPFAM" id="SSF46785">
    <property type="entry name" value="Winged helix' DNA-binding domain"/>
    <property type="match status" value="1"/>
</dbReference>
<dbReference type="Proteomes" id="UP000577707">
    <property type="component" value="Unassembled WGS sequence"/>
</dbReference>
<keyword evidence="2 4" id="KW-0238">DNA-binding</keyword>
<dbReference type="PANTHER" id="PTHR44846:SF17">
    <property type="entry name" value="GNTR-FAMILY TRANSCRIPTIONAL REGULATOR"/>
    <property type="match status" value="1"/>
</dbReference>
<name>A0A7W5FB77_9ACTN</name>
<dbReference type="InterPro" id="IPR001647">
    <property type="entry name" value="HTH_TetR"/>
</dbReference>
<dbReference type="GO" id="GO:0003700">
    <property type="term" value="F:DNA-binding transcription factor activity"/>
    <property type="evidence" value="ECO:0007669"/>
    <property type="project" value="InterPro"/>
</dbReference>
<dbReference type="InterPro" id="IPR050679">
    <property type="entry name" value="Bact_HTH_transcr_reg"/>
</dbReference>
<organism evidence="7 8">
    <name type="scientific">Nocardioides albus</name>
    <dbReference type="NCBI Taxonomy" id="1841"/>
    <lineage>
        <taxon>Bacteria</taxon>
        <taxon>Bacillati</taxon>
        <taxon>Actinomycetota</taxon>
        <taxon>Actinomycetes</taxon>
        <taxon>Propionibacteriales</taxon>
        <taxon>Nocardioidaceae</taxon>
        <taxon>Nocardioides</taxon>
    </lineage>
</organism>
<dbReference type="Pfam" id="PF00392">
    <property type="entry name" value="GntR"/>
    <property type="match status" value="1"/>
</dbReference>
<comment type="caution">
    <text evidence="7">The sequence shown here is derived from an EMBL/GenBank/DDBJ whole genome shotgun (WGS) entry which is preliminary data.</text>
</comment>
<dbReference type="CDD" id="cd07377">
    <property type="entry name" value="WHTH_GntR"/>
    <property type="match status" value="1"/>
</dbReference>
<protein>
    <submittedName>
        <fullName evidence="7">AcrR family transcriptional regulator</fullName>
    </submittedName>
</protein>
<dbReference type="GO" id="GO:0003677">
    <property type="term" value="F:DNA binding"/>
    <property type="evidence" value="ECO:0007669"/>
    <property type="project" value="UniProtKB-UniRule"/>
</dbReference>
<dbReference type="EMBL" id="JACHXG010000014">
    <property type="protein sequence ID" value="MBB3091930.1"/>
    <property type="molecule type" value="Genomic_DNA"/>
</dbReference>
<sequence length="309" mass="34104">MADPTGPPYLRIAAELGRRIDDDELEPGDKVPSTRQVAQEFGVALATATKALDVLRADGRVITRPRSGTVVAPRAEPTRGPGARPLTRGRVLGAAVRIADTEGLEAVSMRAVAGRCGVAPMSLYRFVEGKDELIAAMADAIYGTAQFEDDPEAPWRRRAESLSRELWRLHRDHPWLGRTQPLTRPMMLPHLLRFGDRLLGALEALELSPKTQFDVQVLVYNHIAGLAANIEREDEALSLTGVSADEWTDSRYVPHFSDDTFATRFPHIARLFGPTGLLSDGYDMDIDELFELGLGLLLDGIEAHARRHR</sequence>
<dbReference type="RefSeq" id="WP_183551041.1">
    <property type="nucleotide sequence ID" value="NZ_BMQT01000008.1"/>
</dbReference>
<evidence type="ECO:0000259" key="5">
    <source>
        <dbReference type="PROSITE" id="PS50949"/>
    </source>
</evidence>
<evidence type="ECO:0000313" key="8">
    <source>
        <dbReference type="Proteomes" id="UP000577707"/>
    </source>
</evidence>
<keyword evidence="8" id="KW-1185">Reference proteome</keyword>
<evidence type="ECO:0000256" key="3">
    <source>
        <dbReference type="ARBA" id="ARBA00023163"/>
    </source>
</evidence>
<keyword evidence="1" id="KW-0805">Transcription regulation</keyword>
<dbReference type="Gene3D" id="1.10.10.60">
    <property type="entry name" value="Homeodomain-like"/>
    <property type="match status" value="1"/>
</dbReference>
<dbReference type="InterPro" id="IPR009057">
    <property type="entry name" value="Homeodomain-like_sf"/>
</dbReference>
<evidence type="ECO:0000313" key="7">
    <source>
        <dbReference type="EMBL" id="MBB3091930.1"/>
    </source>
</evidence>
<evidence type="ECO:0000256" key="4">
    <source>
        <dbReference type="PROSITE-ProRule" id="PRU00335"/>
    </source>
</evidence>
<dbReference type="PANTHER" id="PTHR44846">
    <property type="entry name" value="MANNOSYL-D-GLYCERATE TRANSPORT/METABOLISM SYSTEM REPRESSOR MNGR-RELATED"/>
    <property type="match status" value="1"/>
</dbReference>
<feature type="DNA-binding region" description="H-T-H motif" evidence="4">
    <location>
        <begin position="108"/>
        <end position="127"/>
    </location>
</feature>
<dbReference type="InterPro" id="IPR036388">
    <property type="entry name" value="WH-like_DNA-bd_sf"/>
</dbReference>
<dbReference type="Pfam" id="PF00440">
    <property type="entry name" value="TetR_N"/>
    <property type="match status" value="1"/>
</dbReference>
<evidence type="ECO:0000256" key="1">
    <source>
        <dbReference type="ARBA" id="ARBA00023015"/>
    </source>
</evidence>
<dbReference type="InterPro" id="IPR036271">
    <property type="entry name" value="Tet_transcr_reg_TetR-rel_C_sf"/>
</dbReference>
<dbReference type="InterPro" id="IPR004111">
    <property type="entry name" value="Repressor_TetR_C"/>
</dbReference>
<accession>A0A7W5FB77</accession>
<dbReference type="PROSITE" id="PS50977">
    <property type="entry name" value="HTH_TETR_2"/>
    <property type="match status" value="1"/>
</dbReference>
<feature type="domain" description="HTH gntR-type" evidence="5">
    <location>
        <begin position="6"/>
        <end position="74"/>
    </location>
</feature>
<keyword evidence="3" id="KW-0804">Transcription</keyword>
<dbReference type="Gene3D" id="1.10.357.10">
    <property type="entry name" value="Tetracycline Repressor, domain 2"/>
    <property type="match status" value="1"/>
</dbReference>
<dbReference type="InterPro" id="IPR000524">
    <property type="entry name" value="Tscrpt_reg_HTH_GntR"/>
</dbReference>
<dbReference type="SUPFAM" id="SSF46689">
    <property type="entry name" value="Homeodomain-like"/>
    <property type="match status" value="1"/>
</dbReference>
<reference evidence="7 8" key="1">
    <citation type="submission" date="2020-08" db="EMBL/GenBank/DDBJ databases">
        <title>Genomic Encyclopedia of Type Strains, Phase III (KMG-III): the genomes of soil and plant-associated and newly described type strains.</title>
        <authorList>
            <person name="Whitman W."/>
        </authorList>
    </citation>
    <scope>NUCLEOTIDE SEQUENCE [LARGE SCALE GENOMIC DNA]</scope>
    <source>
        <strain evidence="7 8">CECT 3302</strain>
    </source>
</reference>
<feature type="domain" description="HTH tetR-type" evidence="6">
    <location>
        <begin position="85"/>
        <end position="145"/>
    </location>
</feature>
<dbReference type="Pfam" id="PF02909">
    <property type="entry name" value="TetR_C_1"/>
    <property type="match status" value="1"/>
</dbReference>
<dbReference type="SUPFAM" id="SSF48498">
    <property type="entry name" value="Tetracyclin repressor-like, C-terminal domain"/>
    <property type="match status" value="1"/>
</dbReference>
<dbReference type="AlphaFoldDB" id="A0A7W5FB77"/>
<dbReference type="Gene3D" id="1.10.10.10">
    <property type="entry name" value="Winged helix-like DNA-binding domain superfamily/Winged helix DNA-binding domain"/>
    <property type="match status" value="1"/>
</dbReference>
<dbReference type="InterPro" id="IPR036390">
    <property type="entry name" value="WH_DNA-bd_sf"/>
</dbReference>
<evidence type="ECO:0000256" key="2">
    <source>
        <dbReference type="ARBA" id="ARBA00023125"/>
    </source>
</evidence>
<dbReference type="GO" id="GO:0045892">
    <property type="term" value="P:negative regulation of DNA-templated transcription"/>
    <property type="evidence" value="ECO:0007669"/>
    <property type="project" value="InterPro"/>
</dbReference>
<proteinExistence type="predicted"/>
<gene>
    <name evidence="7" type="ORF">FHS12_004906</name>
</gene>
<dbReference type="SMART" id="SM00345">
    <property type="entry name" value="HTH_GNTR"/>
    <property type="match status" value="1"/>
</dbReference>
<evidence type="ECO:0000259" key="6">
    <source>
        <dbReference type="PROSITE" id="PS50977"/>
    </source>
</evidence>